<evidence type="ECO:0000313" key="4">
    <source>
        <dbReference type="RefSeq" id="XP_023006830.1"/>
    </source>
</evidence>
<dbReference type="PROSITE" id="PS50089">
    <property type="entry name" value="ZF_RING_2"/>
    <property type="match status" value="1"/>
</dbReference>
<dbReference type="RefSeq" id="XP_023006830.1">
    <property type="nucleotide sequence ID" value="XM_023151062.1"/>
</dbReference>
<dbReference type="PANTHER" id="PTHR22765">
    <property type="entry name" value="RING FINGER AND PROTEASE ASSOCIATED DOMAIN-CONTAINING"/>
    <property type="match status" value="1"/>
</dbReference>
<reference evidence="4" key="1">
    <citation type="submission" date="2025-08" db="UniProtKB">
        <authorList>
            <consortium name="RefSeq"/>
        </authorList>
    </citation>
    <scope>IDENTIFICATION</scope>
    <source>
        <tissue evidence="4">Young leaves</tissue>
    </source>
</reference>
<keyword evidence="1" id="KW-0863">Zinc-finger</keyword>
<dbReference type="Pfam" id="PF13639">
    <property type="entry name" value="zf-RING_2"/>
    <property type="match status" value="1"/>
</dbReference>
<dbReference type="KEGG" id="cmax:111499501"/>
<dbReference type="InterPro" id="IPR001841">
    <property type="entry name" value="Znf_RING"/>
</dbReference>
<gene>
    <name evidence="4" type="primary">LOC111499501</name>
</gene>
<dbReference type="AlphaFoldDB" id="A0A6J1L191"/>
<dbReference type="SUPFAM" id="SSF57850">
    <property type="entry name" value="RING/U-box"/>
    <property type="match status" value="1"/>
</dbReference>
<dbReference type="GO" id="GO:0008270">
    <property type="term" value="F:zinc ion binding"/>
    <property type="evidence" value="ECO:0007669"/>
    <property type="project" value="UniProtKB-KW"/>
</dbReference>
<name>A0A6J1L191_CUCMA</name>
<evidence type="ECO:0000256" key="1">
    <source>
        <dbReference type="PROSITE-ProRule" id="PRU00175"/>
    </source>
</evidence>
<dbReference type="GO" id="GO:0061630">
    <property type="term" value="F:ubiquitin protein ligase activity"/>
    <property type="evidence" value="ECO:0007669"/>
    <property type="project" value="TreeGrafter"/>
</dbReference>
<dbReference type="GO" id="GO:0006511">
    <property type="term" value="P:ubiquitin-dependent protein catabolic process"/>
    <property type="evidence" value="ECO:0007669"/>
    <property type="project" value="TreeGrafter"/>
</dbReference>
<dbReference type="InterPro" id="IPR013083">
    <property type="entry name" value="Znf_RING/FYVE/PHD"/>
</dbReference>
<dbReference type="InterPro" id="IPR051826">
    <property type="entry name" value="E3_ubiquitin-ligase_domain"/>
</dbReference>
<evidence type="ECO:0000259" key="2">
    <source>
        <dbReference type="PROSITE" id="PS50089"/>
    </source>
</evidence>
<dbReference type="Proteomes" id="UP000504608">
    <property type="component" value="Unplaced"/>
</dbReference>
<keyword evidence="3" id="KW-1185">Reference proteome</keyword>
<evidence type="ECO:0000313" key="3">
    <source>
        <dbReference type="Proteomes" id="UP000504608"/>
    </source>
</evidence>
<organism evidence="3 4">
    <name type="scientific">Cucurbita maxima</name>
    <name type="common">Pumpkin</name>
    <name type="synonym">Winter squash</name>
    <dbReference type="NCBI Taxonomy" id="3661"/>
    <lineage>
        <taxon>Eukaryota</taxon>
        <taxon>Viridiplantae</taxon>
        <taxon>Streptophyta</taxon>
        <taxon>Embryophyta</taxon>
        <taxon>Tracheophyta</taxon>
        <taxon>Spermatophyta</taxon>
        <taxon>Magnoliopsida</taxon>
        <taxon>eudicotyledons</taxon>
        <taxon>Gunneridae</taxon>
        <taxon>Pentapetalae</taxon>
        <taxon>rosids</taxon>
        <taxon>fabids</taxon>
        <taxon>Cucurbitales</taxon>
        <taxon>Cucurbitaceae</taxon>
        <taxon>Cucurbiteae</taxon>
        <taxon>Cucurbita</taxon>
    </lineage>
</organism>
<dbReference type="SMART" id="SM00184">
    <property type="entry name" value="RING"/>
    <property type="match status" value="1"/>
</dbReference>
<dbReference type="GeneID" id="111499501"/>
<feature type="domain" description="RING-type" evidence="2">
    <location>
        <begin position="171"/>
        <end position="216"/>
    </location>
</feature>
<protein>
    <submittedName>
        <fullName evidence="4">E3 ubiquitin-protein ligase At1g63170-like</fullName>
    </submittedName>
</protein>
<dbReference type="OrthoDB" id="4348522at2759"/>
<keyword evidence="1" id="KW-0479">Metal-binding</keyword>
<sequence length="219" mass="24398">MLFANSSTLRYSLRRHHGTDQLLQVRLGYSSRLISQSPSAGLPYDILEETPLTPIADALFPLPLRELEDPLFCHAYLVELVSSLNLDSMSCNPIIQKITSLVTQWAAVDYDAKFQLVVDIDYIQMFWREESRGPVRRGVMVEERIVLDKAGVAATVAAAAAGKQGMGGEECSVCYECYDEEKGGDKEVAKIPCGHMFHKSCILTWFQCSNSCPLCRAKL</sequence>
<proteinExistence type="predicted"/>
<accession>A0A6J1L191</accession>
<keyword evidence="1" id="KW-0862">Zinc</keyword>
<dbReference type="Gene3D" id="3.30.40.10">
    <property type="entry name" value="Zinc/RING finger domain, C3HC4 (zinc finger)"/>
    <property type="match status" value="1"/>
</dbReference>
<dbReference type="PANTHER" id="PTHR22765:SF450">
    <property type="entry name" value="ERAD-ASSOCIATED E3 UBIQUITIN-PROTEIN LIGASE HRD1"/>
    <property type="match status" value="1"/>
</dbReference>